<keyword evidence="3" id="KW-1185">Reference proteome</keyword>
<organism evidence="2 3">
    <name type="scientific">Nostoc edaphicum CCNP1411</name>
    <dbReference type="NCBI Taxonomy" id="1472755"/>
    <lineage>
        <taxon>Bacteria</taxon>
        <taxon>Bacillati</taxon>
        <taxon>Cyanobacteriota</taxon>
        <taxon>Cyanophyceae</taxon>
        <taxon>Nostocales</taxon>
        <taxon>Nostocaceae</taxon>
        <taxon>Nostoc</taxon>
    </lineage>
</organism>
<feature type="compositionally biased region" description="Basic and acidic residues" evidence="1">
    <location>
        <begin position="18"/>
        <end position="33"/>
    </location>
</feature>
<dbReference type="AlphaFoldDB" id="A0A7D7QQQ5"/>
<feature type="compositionally biased region" description="Polar residues" evidence="1">
    <location>
        <begin position="1"/>
        <end position="10"/>
    </location>
</feature>
<evidence type="ECO:0000313" key="3">
    <source>
        <dbReference type="Proteomes" id="UP000514713"/>
    </source>
</evidence>
<dbReference type="Proteomes" id="UP000514713">
    <property type="component" value="Chromosome"/>
</dbReference>
<reference evidence="3" key="1">
    <citation type="submission" date="2020-06" db="EMBL/GenBank/DDBJ databases">
        <title>Nostoc edaphicum CCNP1411 genome.</title>
        <authorList>
            <person name="Fidor A."/>
            <person name="Grabski M."/>
            <person name="Gawor J."/>
            <person name="Gromadka R."/>
            <person name="Wegrzyn G."/>
            <person name="Mazur-Marzec H."/>
        </authorList>
    </citation>
    <scope>NUCLEOTIDE SEQUENCE [LARGE SCALE GENOMIC DNA]</scope>
    <source>
        <strain evidence="3">CCNP1411</strain>
    </source>
</reference>
<name>A0A7D7QQQ5_9NOSO</name>
<dbReference type="KEGG" id="ned:HUN01_06895"/>
<accession>A0A7D7QQQ5</accession>
<sequence length="121" mass="13696">MTDQQTTDRAITNGKLASRTERKGKPREWKEMAEDPLSEGFDPHQAEYVVGRTQVGFSTLEPGQLFSRSKSGKTLYVKLNDGRAVCLDTRQAIEVSPQKRKTWQIWIVTNFNSTTASKADF</sequence>
<evidence type="ECO:0000313" key="2">
    <source>
        <dbReference type="EMBL" id="QMS87323.1"/>
    </source>
</evidence>
<feature type="region of interest" description="Disordered" evidence="1">
    <location>
        <begin position="1"/>
        <end position="42"/>
    </location>
</feature>
<evidence type="ECO:0000256" key="1">
    <source>
        <dbReference type="SAM" id="MobiDB-lite"/>
    </source>
</evidence>
<proteinExistence type="predicted"/>
<protein>
    <submittedName>
        <fullName evidence="2">Uncharacterized protein</fullName>
    </submittedName>
</protein>
<dbReference type="EMBL" id="CP054698">
    <property type="protein sequence ID" value="QMS87323.1"/>
    <property type="molecule type" value="Genomic_DNA"/>
</dbReference>
<gene>
    <name evidence="2" type="ORF">HUN01_06895</name>
</gene>
<dbReference type="RefSeq" id="WP_181930653.1">
    <property type="nucleotide sequence ID" value="NZ_CP054698.1"/>
</dbReference>